<dbReference type="Proteomes" id="UP000616151">
    <property type="component" value="Unassembled WGS sequence"/>
</dbReference>
<protein>
    <submittedName>
        <fullName evidence="1">Porin family protein</fullName>
    </submittedName>
</protein>
<dbReference type="EMBL" id="JAENHL010000004">
    <property type="protein sequence ID" value="MBK1865096.1"/>
    <property type="molecule type" value="Genomic_DNA"/>
</dbReference>
<reference evidence="1" key="1">
    <citation type="submission" date="2021-01" db="EMBL/GenBank/DDBJ databases">
        <authorList>
            <person name="Sun Q."/>
        </authorList>
    </citation>
    <scope>NUCLEOTIDE SEQUENCE</scope>
    <source>
        <strain evidence="1">YIM B02566</strain>
    </source>
</reference>
<organism evidence="1 2">
    <name type="scientific">Taklimakanibacter albus</name>
    <dbReference type="NCBI Taxonomy" id="2800327"/>
    <lineage>
        <taxon>Bacteria</taxon>
        <taxon>Pseudomonadati</taxon>
        <taxon>Pseudomonadota</taxon>
        <taxon>Alphaproteobacteria</taxon>
        <taxon>Hyphomicrobiales</taxon>
        <taxon>Aestuariivirgaceae</taxon>
        <taxon>Taklimakanibacter</taxon>
    </lineage>
</organism>
<keyword evidence="2" id="KW-1185">Reference proteome</keyword>
<name>A0ACC5QXI0_9HYPH</name>
<proteinExistence type="predicted"/>
<comment type="caution">
    <text evidence="1">The sequence shown here is derived from an EMBL/GenBank/DDBJ whole genome shotgun (WGS) entry which is preliminary data.</text>
</comment>
<sequence>MLKNILFAGTASVLMIGTAQAADIIEPAAYDWTGPYIGLQAGYAWGNNDVSPDIEEITTEPQALDAVILSPPEDGDIDIDGFVGGAHAGYNFQADSLVFGLEGDIEYADLSGDTDVFFDSDDEEPIGEAEQNIDWLGSLRLRLGFAMDRALIYGTGGLAVGGVDVKVSLDGVGNESESETAWGWTVGGGLEYAFTDDLSARIEYRYTDLGNTDVSIDDLGFSGDVDFEHTFHAVRAGLSWHFNSL</sequence>
<accession>A0ACC5QXI0</accession>
<evidence type="ECO:0000313" key="2">
    <source>
        <dbReference type="Proteomes" id="UP000616151"/>
    </source>
</evidence>
<evidence type="ECO:0000313" key="1">
    <source>
        <dbReference type="EMBL" id="MBK1865096.1"/>
    </source>
</evidence>
<gene>
    <name evidence="1" type="ORF">JHL16_01935</name>
</gene>